<name>A0A0P1I1E0_9RHOB</name>
<gene>
    <name evidence="1" type="ORF">RUE5091_00234</name>
</gene>
<sequence length="74" mass="8335">MNTPIEYNAEGDRIVYVKTVDVADLPRDVRDKAGDLDHLYAVHDSDGQQIALVTDRKMAFFLAREHDLSPVAVH</sequence>
<dbReference type="EMBL" id="CYUD01000001">
    <property type="protein sequence ID" value="CUJ84554.1"/>
    <property type="molecule type" value="Genomic_DNA"/>
</dbReference>
<dbReference type="OrthoDB" id="7205167at2"/>
<dbReference type="InterPro" id="IPR009531">
    <property type="entry name" value="DUF1150"/>
</dbReference>
<dbReference type="AlphaFoldDB" id="A0A0P1I1E0"/>
<reference evidence="2" key="1">
    <citation type="submission" date="2015-09" db="EMBL/GenBank/DDBJ databases">
        <authorList>
            <person name="Rodrigo-Torres L."/>
            <person name="Arahal D.R."/>
        </authorList>
    </citation>
    <scope>NUCLEOTIDE SEQUENCE [LARGE SCALE GENOMIC DNA]</scope>
    <source>
        <strain evidence="2">CECT 5091</strain>
    </source>
</reference>
<accession>A0A0P1I1E0</accession>
<keyword evidence="2" id="KW-1185">Reference proteome</keyword>
<dbReference type="STRING" id="1715692.RUE5091_00234"/>
<evidence type="ECO:0000313" key="2">
    <source>
        <dbReference type="Proteomes" id="UP000051260"/>
    </source>
</evidence>
<organism evidence="1 2">
    <name type="scientific">Ruegeria denitrificans</name>
    <dbReference type="NCBI Taxonomy" id="1715692"/>
    <lineage>
        <taxon>Bacteria</taxon>
        <taxon>Pseudomonadati</taxon>
        <taxon>Pseudomonadota</taxon>
        <taxon>Alphaproteobacteria</taxon>
        <taxon>Rhodobacterales</taxon>
        <taxon>Roseobacteraceae</taxon>
        <taxon>Ruegeria</taxon>
    </lineage>
</organism>
<protein>
    <submittedName>
        <fullName evidence="1">Putative small protein</fullName>
    </submittedName>
</protein>
<dbReference type="Pfam" id="PF06620">
    <property type="entry name" value="DUF1150"/>
    <property type="match status" value="1"/>
</dbReference>
<dbReference type="Proteomes" id="UP000051260">
    <property type="component" value="Unassembled WGS sequence"/>
</dbReference>
<evidence type="ECO:0000313" key="1">
    <source>
        <dbReference type="EMBL" id="CUJ84554.1"/>
    </source>
</evidence>
<dbReference type="RefSeq" id="WP_058280037.1">
    <property type="nucleotide sequence ID" value="NZ_CYUD01000001.1"/>
</dbReference>
<proteinExistence type="predicted"/>